<organism evidence="2">
    <name type="scientific">Burkholderia orbicola (strain AU 1054)</name>
    <dbReference type="NCBI Taxonomy" id="331271"/>
    <lineage>
        <taxon>Bacteria</taxon>
        <taxon>Pseudomonadati</taxon>
        <taxon>Pseudomonadota</taxon>
        <taxon>Betaproteobacteria</taxon>
        <taxon>Burkholderiales</taxon>
        <taxon>Burkholderiaceae</taxon>
        <taxon>Burkholderia</taxon>
        <taxon>Burkholderia cepacia complex</taxon>
        <taxon>Burkholderia orbicola</taxon>
    </lineage>
</organism>
<evidence type="ECO:0000256" key="1">
    <source>
        <dbReference type="SAM" id="MobiDB-lite"/>
    </source>
</evidence>
<protein>
    <submittedName>
        <fullName evidence="2">Uncharacterized protein</fullName>
    </submittedName>
</protein>
<dbReference type="EMBL" id="CP000378">
    <property type="protein sequence ID" value="ABF77510.1"/>
    <property type="molecule type" value="Genomic_DNA"/>
</dbReference>
<proteinExistence type="predicted"/>
<gene>
    <name evidence="2" type="ordered locus">Bcen_2612</name>
</gene>
<name>A0A0H2XRP9_BURO1</name>
<evidence type="ECO:0000313" key="2">
    <source>
        <dbReference type="EMBL" id="ABF77510.1"/>
    </source>
</evidence>
<accession>A0A0H2XRP9</accession>
<dbReference type="AlphaFoldDB" id="A0A0H2XRP9"/>
<sequence length="85" mass="9668">MTANLRDGDTLSFRPADWPGQPRRSSVQRDCAPASGVRPRVVRAKSIQYNTRPAILNRPVNRHPENPEGAVNHDYLYVVGRRLFE</sequence>
<reference evidence="2" key="1">
    <citation type="submission" date="2006-05" db="EMBL/GenBank/DDBJ databases">
        <title>Complete sequence of chromosome 1 of Burkholderia cenocepacia AU 1054.</title>
        <authorList>
            <consortium name="US DOE Joint Genome Institute"/>
            <person name="Copeland A."/>
            <person name="Lucas S."/>
            <person name="Lapidus A."/>
            <person name="Barry K."/>
            <person name="Detter J.C."/>
            <person name="Glavina del Rio T."/>
            <person name="Hammon N."/>
            <person name="Israni S."/>
            <person name="Dalin E."/>
            <person name="Tice H."/>
            <person name="Pitluck S."/>
            <person name="Chain P."/>
            <person name="Malfatti S."/>
            <person name="Shin M."/>
            <person name="Vergez L."/>
            <person name="Schmutz J."/>
            <person name="Larimer F."/>
            <person name="Land M."/>
            <person name="Hauser L."/>
            <person name="Kyrpides N."/>
            <person name="Lykidis A."/>
            <person name="LiPuma J.J."/>
            <person name="Konstantinidis K."/>
            <person name="Tiedje J.M."/>
            <person name="Richardson P."/>
        </authorList>
    </citation>
    <scope>NUCLEOTIDE SEQUENCE [LARGE SCALE GENOMIC DNA]</scope>
    <source>
        <strain evidence="2">AU 1054</strain>
    </source>
</reference>
<feature type="region of interest" description="Disordered" evidence="1">
    <location>
        <begin position="1"/>
        <end position="39"/>
    </location>
</feature>
<dbReference type="HOGENOM" id="CLU_2749897_0_0_4"/>